<name>A0A927CYW0_9BACI</name>
<accession>A0A927CYW0</accession>
<dbReference type="InterPro" id="IPR011006">
    <property type="entry name" value="CheY-like_superfamily"/>
</dbReference>
<dbReference type="PROSITE" id="PS50110">
    <property type="entry name" value="RESPONSE_REGULATORY"/>
    <property type="match status" value="1"/>
</dbReference>
<evidence type="ECO:0000313" key="5">
    <source>
        <dbReference type="Proteomes" id="UP000602076"/>
    </source>
</evidence>
<evidence type="ECO:0000256" key="2">
    <source>
        <dbReference type="PROSITE-ProRule" id="PRU00169"/>
    </source>
</evidence>
<evidence type="ECO:0000259" key="3">
    <source>
        <dbReference type="PROSITE" id="PS50110"/>
    </source>
</evidence>
<feature type="modified residue" description="4-aspartylphosphate" evidence="2">
    <location>
        <position position="58"/>
    </location>
</feature>
<dbReference type="Gene3D" id="3.40.50.2300">
    <property type="match status" value="1"/>
</dbReference>
<dbReference type="SUPFAM" id="SSF52172">
    <property type="entry name" value="CheY-like"/>
    <property type="match status" value="1"/>
</dbReference>
<sequence>MKEALRGKNILVAENNPRIRNIIKIYLERAGFEFLEAQNGEEARASFLKYDPCFVIIDVKLPNSNGTNISDWIRNELNSNVPIILMGTNSSEAERIDWLNKGADDFLMKPFSPSELVARVEAVLRRTANRCSKVAFED</sequence>
<protein>
    <submittedName>
        <fullName evidence="4">Response regulator transcription factor</fullName>
    </submittedName>
</protein>
<dbReference type="Proteomes" id="UP000602076">
    <property type="component" value="Unassembled WGS sequence"/>
</dbReference>
<keyword evidence="1 2" id="KW-0597">Phosphoprotein</keyword>
<gene>
    <name evidence="4" type="ORF">IEO70_07820</name>
</gene>
<dbReference type="SMART" id="SM00448">
    <property type="entry name" value="REC"/>
    <property type="match status" value="1"/>
</dbReference>
<organism evidence="4 5">
    <name type="scientific">Peribacillus faecalis</name>
    <dbReference type="NCBI Taxonomy" id="2772559"/>
    <lineage>
        <taxon>Bacteria</taxon>
        <taxon>Bacillati</taxon>
        <taxon>Bacillota</taxon>
        <taxon>Bacilli</taxon>
        <taxon>Bacillales</taxon>
        <taxon>Bacillaceae</taxon>
        <taxon>Peribacillus</taxon>
    </lineage>
</organism>
<dbReference type="InterPro" id="IPR050595">
    <property type="entry name" value="Bact_response_regulator"/>
</dbReference>
<evidence type="ECO:0000313" key="4">
    <source>
        <dbReference type="EMBL" id="MBD3108270.1"/>
    </source>
</evidence>
<keyword evidence="5" id="KW-1185">Reference proteome</keyword>
<evidence type="ECO:0000256" key="1">
    <source>
        <dbReference type="ARBA" id="ARBA00022553"/>
    </source>
</evidence>
<reference evidence="4" key="1">
    <citation type="submission" date="2020-09" db="EMBL/GenBank/DDBJ databases">
        <title>Bacillus faecalis sp. nov., a moderately halophilic bacterium isolated from cow faeces.</title>
        <authorList>
            <person name="Jiang L."/>
            <person name="Lee J."/>
        </authorList>
    </citation>
    <scope>NUCLEOTIDE SEQUENCE</scope>
    <source>
        <strain evidence="4">AGMB 02131</strain>
    </source>
</reference>
<dbReference type="PANTHER" id="PTHR44591">
    <property type="entry name" value="STRESS RESPONSE REGULATOR PROTEIN 1"/>
    <property type="match status" value="1"/>
</dbReference>
<dbReference type="EMBL" id="JACXSI010000015">
    <property type="protein sequence ID" value="MBD3108270.1"/>
    <property type="molecule type" value="Genomic_DNA"/>
</dbReference>
<dbReference type="Pfam" id="PF00072">
    <property type="entry name" value="Response_reg"/>
    <property type="match status" value="1"/>
</dbReference>
<dbReference type="InterPro" id="IPR001789">
    <property type="entry name" value="Sig_transdc_resp-reg_receiver"/>
</dbReference>
<dbReference type="AlphaFoldDB" id="A0A927CYW0"/>
<proteinExistence type="predicted"/>
<dbReference type="RefSeq" id="WP_190997815.1">
    <property type="nucleotide sequence ID" value="NZ_JACXSI010000015.1"/>
</dbReference>
<feature type="domain" description="Response regulatory" evidence="3">
    <location>
        <begin position="9"/>
        <end position="124"/>
    </location>
</feature>
<comment type="caution">
    <text evidence="4">The sequence shown here is derived from an EMBL/GenBank/DDBJ whole genome shotgun (WGS) entry which is preliminary data.</text>
</comment>
<dbReference type="GO" id="GO:0000160">
    <property type="term" value="P:phosphorelay signal transduction system"/>
    <property type="evidence" value="ECO:0007669"/>
    <property type="project" value="InterPro"/>
</dbReference>
<dbReference type="PANTHER" id="PTHR44591:SF3">
    <property type="entry name" value="RESPONSE REGULATORY DOMAIN-CONTAINING PROTEIN"/>
    <property type="match status" value="1"/>
</dbReference>